<dbReference type="EMBL" id="MU150233">
    <property type="protein sequence ID" value="KAF9468266.1"/>
    <property type="molecule type" value="Genomic_DNA"/>
</dbReference>
<dbReference type="OrthoDB" id="3187054at2759"/>
<name>A0A9P5YGP3_9AGAR</name>
<feature type="region of interest" description="Disordered" evidence="1">
    <location>
        <begin position="196"/>
        <end position="253"/>
    </location>
</feature>
<comment type="caution">
    <text evidence="2">The sequence shown here is derived from an EMBL/GenBank/DDBJ whole genome shotgun (WGS) entry which is preliminary data.</text>
</comment>
<evidence type="ECO:0000256" key="1">
    <source>
        <dbReference type="SAM" id="MobiDB-lite"/>
    </source>
</evidence>
<dbReference type="Proteomes" id="UP000807353">
    <property type="component" value="Unassembled WGS sequence"/>
</dbReference>
<reference evidence="2" key="1">
    <citation type="submission" date="2020-11" db="EMBL/GenBank/DDBJ databases">
        <authorList>
            <consortium name="DOE Joint Genome Institute"/>
            <person name="Ahrendt S."/>
            <person name="Riley R."/>
            <person name="Andreopoulos W."/>
            <person name="Labutti K."/>
            <person name="Pangilinan J."/>
            <person name="Ruiz-Duenas F.J."/>
            <person name="Barrasa J.M."/>
            <person name="Sanchez-Garcia M."/>
            <person name="Camarero S."/>
            <person name="Miyauchi S."/>
            <person name="Serrano A."/>
            <person name="Linde D."/>
            <person name="Babiker R."/>
            <person name="Drula E."/>
            <person name="Ayuso-Fernandez I."/>
            <person name="Pacheco R."/>
            <person name="Padilla G."/>
            <person name="Ferreira P."/>
            <person name="Barriuso J."/>
            <person name="Kellner H."/>
            <person name="Castanera R."/>
            <person name="Alfaro M."/>
            <person name="Ramirez L."/>
            <person name="Pisabarro A.G."/>
            <person name="Kuo A."/>
            <person name="Tritt A."/>
            <person name="Lipzen A."/>
            <person name="He G."/>
            <person name="Yan M."/>
            <person name="Ng V."/>
            <person name="Cullen D."/>
            <person name="Martin F."/>
            <person name="Rosso M.-N."/>
            <person name="Henrissat B."/>
            <person name="Hibbett D."/>
            <person name="Martinez A.T."/>
            <person name="Grigoriev I.V."/>
        </authorList>
    </citation>
    <scope>NUCLEOTIDE SEQUENCE</scope>
    <source>
        <strain evidence="2">CBS 247.69</strain>
    </source>
</reference>
<dbReference type="AlphaFoldDB" id="A0A9P5YGP3"/>
<protein>
    <submittedName>
        <fullName evidence="2">Uncharacterized protein</fullName>
    </submittedName>
</protein>
<keyword evidence="3" id="KW-1185">Reference proteome</keyword>
<accession>A0A9P5YGP3</accession>
<feature type="compositionally biased region" description="Polar residues" evidence="1">
    <location>
        <begin position="236"/>
        <end position="245"/>
    </location>
</feature>
<evidence type="ECO:0000313" key="3">
    <source>
        <dbReference type="Proteomes" id="UP000807353"/>
    </source>
</evidence>
<proteinExistence type="predicted"/>
<evidence type="ECO:0000313" key="2">
    <source>
        <dbReference type="EMBL" id="KAF9468266.1"/>
    </source>
</evidence>
<gene>
    <name evidence="2" type="ORF">BDZ94DRAFT_1246362</name>
</gene>
<feature type="compositionally biased region" description="Low complexity" evidence="1">
    <location>
        <begin position="120"/>
        <end position="131"/>
    </location>
</feature>
<feature type="region of interest" description="Disordered" evidence="1">
    <location>
        <begin position="65"/>
        <end position="150"/>
    </location>
</feature>
<organism evidence="2 3">
    <name type="scientific">Collybia nuda</name>
    <dbReference type="NCBI Taxonomy" id="64659"/>
    <lineage>
        <taxon>Eukaryota</taxon>
        <taxon>Fungi</taxon>
        <taxon>Dikarya</taxon>
        <taxon>Basidiomycota</taxon>
        <taxon>Agaricomycotina</taxon>
        <taxon>Agaricomycetes</taxon>
        <taxon>Agaricomycetidae</taxon>
        <taxon>Agaricales</taxon>
        <taxon>Tricholomatineae</taxon>
        <taxon>Clitocybaceae</taxon>
        <taxon>Collybia</taxon>
    </lineage>
</organism>
<sequence>MSPRPILKQRSSAPSDHHLAVHFPPSPCLTTHTFAVYSASAYDRSPIVVSPNSCALPERGCPGRTYTLDDPVTPTPSAVKKGHPYGGRDLHPRAIAFNASRQQQQRHLSNDGDRTPTATSSSLPPLIPDLSSESEESDGFTSPPLESSYAPNRLRGLAISEDRYASYSSYDIDMYGSGATSPSALSFLPHPPVSPSYSIYGHTPVDDDVPTQKLRRRRERKHEPSRTPDRIPSGSGDAQENTTPTKSKKSRTCAFSRTLAARHAVSSFRIEDDGCLGGF</sequence>